<feature type="non-terminal residue" evidence="1">
    <location>
        <position position="1"/>
    </location>
</feature>
<keyword evidence="2" id="KW-1185">Reference proteome</keyword>
<evidence type="ECO:0000313" key="2">
    <source>
        <dbReference type="Proteomes" id="UP000789901"/>
    </source>
</evidence>
<dbReference type="Proteomes" id="UP000789901">
    <property type="component" value="Unassembled WGS sequence"/>
</dbReference>
<name>A0ABN7WS77_GIGMA</name>
<protein>
    <submittedName>
        <fullName evidence="1">23910_t:CDS:1</fullName>
    </submittedName>
</protein>
<accession>A0ABN7WS77</accession>
<gene>
    <name evidence="1" type="ORF">GMARGA_LOCUS34451</name>
</gene>
<reference evidence="1 2" key="1">
    <citation type="submission" date="2021-06" db="EMBL/GenBank/DDBJ databases">
        <authorList>
            <person name="Kallberg Y."/>
            <person name="Tangrot J."/>
            <person name="Rosling A."/>
        </authorList>
    </citation>
    <scope>NUCLEOTIDE SEQUENCE [LARGE SCALE GENOMIC DNA]</scope>
    <source>
        <strain evidence="1 2">120-4 pot B 10/14</strain>
    </source>
</reference>
<evidence type="ECO:0000313" key="1">
    <source>
        <dbReference type="EMBL" id="CAG8839436.1"/>
    </source>
</evidence>
<organism evidence="1 2">
    <name type="scientific">Gigaspora margarita</name>
    <dbReference type="NCBI Taxonomy" id="4874"/>
    <lineage>
        <taxon>Eukaryota</taxon>
        <taxon>Fungi</taxon>
        <taxon>Fungi incertae sedis</taxon>
        <taxon>Mucoromycota</taxon>
        <taxon>Glomeromycotina</taxon>
        <taxon>Glomeromycetes</taxon>
        <taxon>Diversisporales</taxon>
        <taxon>Gigasporaceae</taxon>
        <taxon>Gigaspora</taxon>
    </lineage>
</organism>
<dbReference type="EMBL" id="CAJVQB010060429">
    <property type="protein sequence ID" value="CAG8839436.1"/>
    <property type="molecule type" value="Genomic_DNA"/>
</dbReference>
<proteinExistence type="predicted"/>
<sequence length="60" mass="7123">LRVMIDQFDQKASQLKEALKNALNEVYDWLKHILDEYVIDQRCLLWIFVLFKPLSLGPGF</sequence>
<comment type="caution">
    <text evidence="1">The sequence shown here is derived from an EMBL/GenBank/DDBJ whole genome shotgun (WGS) entry which is preliminary data.</text>
</comment>